<evidence type="ECO:0000256" key="4">
    <source>
        <dbReference type="ARBA" id="ARBA00022806"/>
    </source>
</evidence>
<dbReference type="Proteomes" id="UP001447188">
    <property type="component" value="Unassembled WGS sequence"/>
</dbReference>
<proteinExistence type="predicted"/>
<protein>
    <recommendedName>
        <fullName evidence="1">RNA helicase</fullName>
        <ecNumber evidence="1">3.6.4.13</ecNumber>
    </recommendedName>
</protein>
<dbReference type="SMART" id="SM00490">
    <property type="entry name" value="HELICc"/>
    <property type="match status" value="1"/>
</dbReference>
<evidence type="ECO:0000256" key="7">
    <source>
        <dbReference type="SAM" id="MobiDB-lite"/>
    </source>
</evidence>
<reference evidence="10 11" key="1">
    <citation type="submission" date="2024-02" db="EMBL/GenBank/DDBJ databases">
        <title>Discinaceae phylogenomics.</title>
        <authorList>
            <person name="Dirks A.C."/>
            <person name="James T.Y."/>
        </authorList>
    </citation>
    <scope>NUCLEOTIDE SEQUENCE [LARGE SCALE GENOMIC DNA]</scope>
    <source>
        <strain evidence="10 11">ACD0624</strain>
    </source>
</reference>
<gene>
    <name evidence="10" type="primary">prh1</name>
    <name evidence="10" type="ORF">Q9L58_000150</name>
</gene>
<dbReference type="Gene3D" id="3.40.50.300">
    <property type="entry name" value="P-loop containing nucleotide triphosphate hydrolases"/>
    <property type="match status" value="2"/>
</dbReference>
<name>A0ABR3GY26_9PEZI</name>
<dbReference type="InterPro" id="IPR011545">
    <property type="entry name" value="DEAD/DEAH_box_helicase_dom"/>
</dbReference>
<dbReference type="InterPro" id="IPR027417">
    <property type="entry name" value="P-loop_NTPase"/>
</dbReference>
<dbReference type="PROSITE" id="PS51192">
    <property type="entry name" value="HELICASE_ATP_BIND_1"/>
    <property type="match status" value="1"/>
</dbReference>
<keyword evidence="5" id="KW-0067">ATP-binding</keyword>
<organism evidence="10 11">
    <name type="scientific">Discina gigas</name>
    <dbReference type="NCBI Taxonomy" id="1032678"/>
    <lineage>
        <taxon>Eukaryota</taxon>
        <taxon>Fungi</taxon>
        <taxon>Dikarya</taxon>
        <taxon>Ascomycota</taxon>
        <taxon>Pezizomycotina</taxon>
        <taxon>Pezizomycetes</taxon>
        <taxon>Pezizales</taxon>
        <taxon>Discinaceae</taxon>
        <taxon>Discina</taxon>
    </lineage>
</organism>
<feature type="compositionally biased region" description="Pro residues" evidence="7">
    <location>
        <begin position="233"/>
        <end position="244"/>
    </location>
</feature>
<dbReference type="Pfam" id="PF21010">
    <property type="entry name" value="HA2_C"/>
    <property type="match status" value="1"/>
</dbReference>
<dbReference type="SMART" id="SM00487">
    <property type="entry name" value="DEXDc"/>
    <property type="match status" value="1"/>
</dbReference>
<feature type="domain" description="Helicase C-terminal" evidence="9">
    <location>
        <begin position="557"/>
        <end position="731"/>
    </location>
</feature>
<dbReference type="Pfam" id="PF00270">
    <property type="entry name" value="DEAD"/>
    <property type="match status" value="1"/>
</dbReference>
<evidence type="ECO:0000256" key="6">
    <source>
        <dbReference type="ARBA" id="ARBA00047984"/>
    </source>
</evidence>
<evidence type="ECO:0000259" key="9">
    <source>
        <dbReference type="PROSITE" id="PS51194"/>
    </source>
</evidence>
<feature type="region of interest" description="Disordered" evidence="7">
    <location>
        <begin position="489"/>
        <end position="524"/>
    </location>
</feature>
<keyword evidence="11" id="KW-1185">Reference proteome</keyword>
<dbReference type="Pfam" id="PF00271">
    <property type="entry name" value="Helicase_C"/>
    <property type="match status" value="1"/>
</dbReference>
<dbReference type="InterPro" id="IPR002464">
    <property type="entry name" value="DNA/RNA_helicase_DEAH_CS"/>
</dbReference>
<sequence>MLGGIHLAFKDGFVRRDTADLVNVFSIPPVPKPNNIAPAPSETGTNKGRNRKNKKVELSSPTQKEDSPATSQQSQSTKSPPTESTKSKRQEKKERKKAEWDAKCRAREDEARSLAGKEGKLKEFTEGLQRKEEEKAKRISGATQKNRTEVQQLRFAQSSLPEKKANVQTKPEPETMAGDAGSAPDAEVDFLISKKKRQRERELIGSGPAPSAKRKRKLGEPDSFPLLDNSPLIPSPKPPNPSPNPVASSPSLPQSNLPHKAQLRAQSHALLKQRELLPIWEHQHDLRQALREKNILVMLGETGSGKSTQIGQFLVSEPWVKKQRINDPRTGREVLVGGCIAITQPRRVAAVNLARRVAQEMGVHLGDDVGYAVRFDNKSSIEKTRIKFLTDGMLLQELLHDPLLKRYSAVVVDEAHERTIGTDLAMGFLRGLVYGARGGEKGLKLIVMSATIEVERMARFFEREKDMLEETVVDREGDRFMANGVDEVLEKSSSASEEEFTGCHIDSDEDKEAADGSEREVSRSTVARFQVPGRQFPIELYHAPEPVADYVDAALRTVFQIHYGEPMPGDILVFLTGQDEIEALQKLIKEYAQGMDKNVPKMCVLPLYAALPQVLQQKVFQHAPERNMRKVILATNIAETSVTVSGVRYVVDCGKVKTKRYRPRIGLESLLVTPVSKSSAMQRAGRAGREAAGKCFRLFTEENFLTLADTTVPEILRCDVSSAILTLKSRGQDDVLGFDYIDAPSRESLSKGLEQLFALGALDKTGKINAMGRKMAQLPLSPGLARVLVAAAEPKMDCLSEAIDIIAALSVENIFMTPQSEDKREEMKEAQQEFERREGDHLMLLLVVRGYDAQQSHKKLWAEKHFVNDRAMRSLIEARKQLRHYCQRLSSIPLPPPPQTITPDHGVRILKCFLKGFFHNTARLVPDGSYRTIMGSQPVGIHPSSALFGKKLEAIMYNEFLYTTKPFARLVSAIQMDWLVDASPMYLGGAEA</sequence>
<feature type="compositionally biased region" description="Basic and acidic residues" evidence="7">
    <location>
        <begin position="513"/>
        <end position="522"/>
    </location>
</feature>
<dbReference type="InterPro" id="IPR001650">
    <property type="entry name" value="Helicase_C-like"/>
</dbReference>
<dbReference type="PROSITE" id="PS51194">
    <property type="entry name" value="HELICASE_CTER"/>
    <property type="match status" value="1"/>
</dbReference>
<dbReference type="EMBL" id="JBBBZM010000001">
    <property type="protein sequence ID" value="KAL0640843.1"/>
    <property type="molecule type" value="Genomic_DNA"/>
</dbReference>
<comment type="caution">
    <text evidence="10">The sequence shown here is derived from an EMBL/GenBank/DDBJ whole genome shotgun (WGS) entry which is preliminary data.</text>
</comment>
<dbReference type="Pfam" id="PF04408">
    <property type="entry name" value="WHD_HA2"/>
    <property type="match status" value="1"/>
</dbReference>
<dbReference type="CDD" id="cd18791">
    <property type="entry name" value="SF2_C_RHA"/>
    <property type="match status" value="1"/>
</dbReference>
<feature type="compositionally biased region" description="Polar residues" evidence="7">
    <location>
        <begin position="141"/>
        <end position="160"/>
    </location>
</feature>
<evidence type="ECO:0000256" key="3">
    <source>
        <dbReference type="ARBA" id="ARBA00022801"/>
    </source>
</evidence>
<dbReference type="InterPro" id="IPR014001">
    <property type="entry name" value="Helicase_ATP-bd"/>
</dbReference>
<feature type="region of interest" description="Disordered" evidence="7">
    <location>
        <begin position="25"/>
        <end position="257"/>
    </location>
</feature>
<evidence type="ECO:0000256" key="5">
    <source>
        <dbReference type="ARBA" id="ARBA00022840"/>
    </source>
</evidence>
<dbReference type="InterPro" id="IPR011709">
    <property type="entry name" value="DEAD-box_helicase_OB_fold"/>
</dbReference>
<feature type="compositionally biased region" description="Basic and acidic residues" evidence="7">
    <location>
        <begin position="85"/>
        <end position="137"/>
    </location>
</feature>
<feature type="compositionally biased region" description="Low complexity" evidence="7">
    <location>
        <begin position="68"/>
        <end position="84"/>
    </location>
</feature>
<feature type="domain" description="Helicase ATP-binding" evidence="8">
    <location>
        <begin position="287"/>
        <end position="470"/>
    </location>
</feature>
<evidence type="ECO:0000259" key="8">
    <source>
        <dbReference type="PROSITE" id="PS51192"/>
    </source>
</evidence>
<evidence type="ECO:0000313" key="11">
    <source>
        <dbReference type="Proteomes" id="UP001447188"/>
    </source>
</evidence>
<dbReference type="SMART" id="SM00847">
    <property type="entry name" value="HA2"/>
    <property type="match status" value="1"/>
</dbReference>
<keyword evidence="2" id="KW-0547">Nucleotide-binding</keyword>
<accession>A0ABR3GY26</accession>
<dbReference type="InterPro" id="IPR007502">
    <property type="entry name" value="Helicase-assoc_dom"/>
</dbReference>
<dbReference type="PANTHER" id="PTHR18934">
    <property type="entry name" value="ATP-DEPENDENT RNA HELICASE"/>
    <property type="match status" value="1"/>
</dbReference>
<keyword evidence="3 10" id="KW-0378">Hydrolase</keyword>
<dbReference type="GO" id="GO:0016787">
    <property type="term" value="F:hydrolase activity"/>
    <property type="evidence" value="ECO:0007669"/>
    <property type="project" value="UniProtKB-KW"/>
</dbReference>
<comment type="catalytic activity">
    <reaction evidence="6">
        <text>ATP + H2O = ADP + phosphate + H(+)</text>
        <dbReference type="Rhea" id="RHEA:13065"/>
        <dbReference type="ChEBI" id="CHEBI:15377"/>
        <dbReference type="ChEBI" id="CHEBI:15378"/>
        <dbReference type="ChEBI" id="CHEBI:30616"/>
        <dbReference type="ChEBI" id="CHEBI:43474"/>
        <dbReference type="ChEBI" id="CHEBI:456216"/>
        <dbReference type="EC" id="3.6.4.13"/>
    </reaction>
</comment>
<evidence type="ECO:0000313" key="10">
    <source>
        <dbReference type="EMBL" id="KAL0640843.1"/>
    </source>
</evidence>
<dbReference type="PANTHER" id="PTHR18934:SF118">
    <property type="entry name" value="ATP-DEPENDENT RNA HELICASE DHX33"/>
    <property type="match status" value="1"/>
</dbReference>
<dbReference type="Pfam" id="PF07717">
    <property type="entry name" value="OB_NTP_bind"/>
    <property type="match status" value="1"/>
</dbReference>
<dbReference type="EC" id="3.6.4.13" evidence="1"/>
<dbReference type="SUPFAM" id="SSF52540">
    <property type="entry name" value="P-loop containing nucleoside triphosphate hydrolases"/>
    <property type="match status" value="1"/>
</dbReference>
<dbReference type="InterPro" id="IPR048333">
    <property type="entry name" value="HA2_WH"/>
</dbReference>
<dbReference type="CDD" id="cd17917">
    <property type="entry name" value="DEXHc_RHA-like"/>
    <property type="match status" value="1"/>
</dbReference>
<keyword evidence="4" id="KW-0347">Helicase</keyword>
<dbReference type="Gene3D" id="1.20.120.1080">
    <property type="match status" value="1"/>
</dbReference>
<dbReference type="PROSITE" id="PS00690">
    <property type="entry name" value="DEAH_ATP_HELICASE"/>
    <property type="match status" value="1"/>
</dbReference>
<evidence type="ECO:0000256" key="2">
    <source>
        <dbReference type="ARBA" id="ARBA00022741"/>
    </source>
</evidence>
<evidence type="ECO:0000256" key="1">
    <source>
        <dbReference type="ARBA" id="ARBA00012552"/>
    </source>
</evidence>
<dbReference type="GO" id="GO:0003724">
    <property type="term" value="F:RNA helicase activity"/>
    <property type="evidence" value="ECO:0007669"/>
    <property type="project" value="UniProtKB-EC"/>
</dbReference>